<dbReference type="Proteomes" id="UP000234789">
    <property type="component" value="Unassembled WGS sequence"/>
</dbReference>
<evidence type="ECO:0000313" key="1">
    <source>
        <dbReference type="EMBL" id="PLT43520.1"/>
    </source>
</evidence>
<sequence length="55" mass="5807">MKEFLATAVMVILIVVLLNTYVSGSGNDTIKAEGKRIGGSQVTTLKTLEQAPTTP</sequence>
<proteinExistence type="predicted"/>
<dbReference type="AlphaFoldDB" id="A0A2N5MZL2"/>
<organism evidence="1 2">
    <name type="scientific">Paenibacillus pasadenensis</name>
    <dbReference type="NCBI Taxonomy" id="217090"/>
    <lineage>
        <taxon>Bacteria</taxon>
        <taxon>Bacillati</taxon>
        <taxon>Bacillota</taxon>
        <taxon>Bacilli</taxon>
        <taxon>Bacillales</taxon>
        <taxon>Paenibacillaceae</taxon>
        <taxon>Paenibacillus</taxon>
    </lineage>
</organism>
<dbReference type="RefSeq" id="WP_180968538.1">
    <property type="nucleotide sequence ID" value="NZ_NFEZ01000005.1"/>
</dbReference>
<evidence type="ECO:0000313" key="2">
    <source>
        <dbReference type="Proteomes" id="UP000234789"/>
    </source>
</evidence>
<comment type="caution">
    <text evidence="1">The sequence shown here is derived from an EMBL/GenBank/DDBJ whole genome shotgun (WGS) entry which is preliminary data.</text>
</comment>
<gene>
    <name evidence="1" type="ORF">B8V81_5060</name>
</gene>
<protein>
    <submittedName>
        <fullName evidence="1">Uncharacterized protein</fullName>
    </submittedName>
</protein>
<accession>A0A2N5MZL2</accession>
<dbReference type="EMBL" id="NFEZ01000005">
    <property type="protein sequence ID" value="PLT43520.1"/>
    <property type="molecule type" value="Genomic_DNA"/>
</dbReference>
<name>A0A2N5MZL2_9BACL</name>
<keyword evidence="2" id="KW-1185">Reference proteome</keyword>
<reference evidence="1 2" key="1">
    <citation type="submission" date="2017-05" db="EMBL/GenBank/DDBJ databases">
        <title>Functional genome analysis of Paenibacillus pasadenensis strain R16: insights on endophytic life style and antifungal activity.</title>
        <authorList>
            <person name="Passera A."/>
            <person name="Marcolungo L."/>
            <person name="Casati P."/>
            <person name="Brasca M."/>
            <person name="Quaglino F."/>
            <person name="Delledonne M."/>
        </authorList>
    </citation>
    <scope>NUCLEOTIDE SEQUENCE [LARGE SCALE GENOMIC DNA]</scope>
    <source>
        <strain evidence="1 2">R16</strain>
    </source>
</reference>